<dbReference type="InterPro" id="IPR036249">
    <property type="entry name" value="Thioredoxin-like_sf"/>
</dbReference>
<dbReference type="PANTHER" id="PTHR36450">
    <property type="entry name" value="THIOREDOXIN"/>
    <property type="match status" value="1"/>
</dbReference>
<feature type="active site" description="Nucleophile" evidence="3">
    <location>
        <position position="10"/>
    </location>
</feature>
<dbReference type="InterPro" id="IPR012336">
    <property type="entry name" value="Thioredoxin-like_fold"/>
</dbReference>
<dbReference type="Gene3D" id="3.40.30.10">
    <property type="entry name" value="Glutaredoxin"/>
    <property type="match status" value="1"/>
</dbReference>
<keyword evidence="2" id="KW-0249">Electron transport</keyword>
<feature type="active site" description="Nucleophile" evidence="3">
    <location>
        <position position="13"/>
    </location>
</feature>
<dbReference type="KEGG" id="flt:Sv326_0549"/>
<gene>
    <name evidence="6" type="ORF">Sv326_0549</name>
</gene>
<evidence type="ECO:0000256" key="3">
    <source>
        <dbReference type="PIRSR" id="PIRSR037031-50"/>
    </source>
</evidence>
<dbReference type="InterPro" id="IPR005243">
    <property type="entry name" value="THIRX-like_proc"/>
</dbReference>
<comment type="function">
    <text evidence="2">Does not function as a glutathione-disulfide oxidoreductase in the presence of glutathione and glutathione reductase. Has low thioredoxin activity in vitro.</text>
</comment>
<evidence type="ECO:0000313" key="6">
    <source>
        <dbReference type="EMBL" id="QLJ52724.1"/>
    </source>
</evidence>
<accession>A0A7D6BUV3</accession>
<evidence type="ECO:0000256" key="1">
    <source>
        <dbReference type="ARBA" id="ARBA00007787"/>
    </source>
</evidence>
<evidence type="ECO:0000256" key="4">
    <source>
        <dbReference type="PIRSR" id="PIRSR037031-51"/>
    </source>
</evidence>
<reference evidence="7" key="1">
    <citation type="submission" date="2020-07" db="EMBL/GenBank/DDBJ databases">
        <title>Metabolic diversity and evolutionary history of the archaeal phylum ###Micrarchaeota### uncovered from a freshwater lake metagenome.</title>
        <authorList>
            <person name="Kadnikov V.V."/>
            <person name="Savvichev A.S."/>
            <person name="Mardanov A.V."/>
            <person name="Beletsky A.V."/>
            <person name="Chupakov A.V."/>
            <person name="Kokryatskaya N.M."/>
            <person name="Pimenov N.V."/>
            <person name="Ravin N.V."/>
        </authorList>
    </citation>
    <scope>NUCLEOTIDE SEQUENCE [LARGE SCALE GENOMIC DNA]</scope>
</reference>
<dbReference type="Pfam" id="PF13192">
    <property type="entry name" value="Thioredoxin_3"/>
    <property type="match status" value="1"/>
</dbReference>
<dbReference type="EMBL" id="CP058998">
    <property type="protein sequence ID" value="QLJ52724.1"/>
    <property type="molecule type" value="Genomic_DNA"/>
</dbReference>
<keyword evidence="2 4" id="KW-0676">Redox-active center</keyword>
<dbReference type="PIRSF" id="PIRSF037031">
    <property type="entry name" value="Redox_disulphide_2"/>
    <property type="match status" value="1"/>
</dbReference>
<feature type="domain" description="Thioredoxin-like fold" evidence="5">
    <location>
        <begin position="1"/>
        <end position="75"/>
    </location>
</feature>
<organism evidence="6 7">
    <name type="scientific">Fermentimicrarchaeum limneticum</name>
    <dbReference type="NCBI Taxonomy" id="2795018"/>
    <lineage>
        <taxon>Archaea</taxon>
        <taxon>Candidatus Micrarchaeota</taxon>
        <taxon>Candidatus Fermentimicrarchaeales</taxon>
        <taxon>Candidatus Fermentimicrarchaeaceae</taxon>
        <taxon>Candidatus Fermentimicrarchaeum</taxon>
    </lineage>
</organism>
<evidence type="ECO:0000259" key="5">
    <source>
        <dbReference type="Pfam" id="PF13192"/>
    </source>
</evidence>
<evidence type="ECO:0000256" key="2">
    <source>
        <dbReference type="PIRNR" id="PIRNR037031"/>
    </source>
</evidence>
<dbReference type="Proteomes" id="UP000510821">
    <property type="component" value="Chromosome"/>
</dbReference>
<dbReference type="NCBIfam" id="TIGR00412">
    <property type="entry name" value="redox_disulf_2"/>
    <property type="match status" value="1"/>
</dbReference>
<comment type="similarity">
    <text evidence="1 2">Belongs to the glutaredoxin family.</text>
</comment>
<keyword evidence="2" id="KW-0813">Transport</keyword>
<dbReference type="AlphaFoldDB" id="A0A7D6BUV3"/>
<protein>
    <recommendedName>
        <fullName evidence="2">Thioredoxin</fullName>
    </recommendedName>
</protein>
<evidence type="ECO:0000313" key="7">
    <source>
        <dbReference type="Proteomes" id="UP000510821"/>
    </source>
</evidence>
<feature type="disulfide bond" description="Redox-active" evidence="4">
    <location>
        <begin position="10"/>
        <end position="13"/>
    </location>
</feature>
<dbReference type="SUPFAM" id="SSF52833">
    <property type="entry name" value="Thioredoxin-like"/>
    <property type="match status" value="1"/>
</dbReference>
<dbReference type="PANTHER" id="PTHR36450:SF1">
    <property type="entry name" value="THIOREDOXIN"/>
    <property type="match status" value="1"/>
</dbReference>
<keyword evidence="4" id="KW-1015">Disulfide bond</keyword>
<sequence>MEIKIFGPGCAKCVLTEKVVREALGELGIKADIEKVSDINTMVESGVMMTPAVAVDGAVIFQGRVPKKDEVVAALKKKR</sequence>
<proteinExistence type="inferred from homology"/>
<name>A0A7D6BUV3_FERL1</name>